<comment type="caution">
    <text evidence="2">The sequence shown here is derived from an EMBL/GenBank/DDBJ whole genome shotgun (WGS) entry which is preliminary data.</text>
</comment>
<evidence type="ECO:0000313" key="3">
    <source>
        <dbReference type="Proteomes" id="UP001499882"/>
    </source>
</evidence>
<feature type="domain" description="Glyoxalase-like" evidence="1">
    <location>
        <begin position="6"/>
        <end position="113"/>
    </location>
</feature>
<dbReference type="Proteomes" id="UP001499882">
    <property type="component" value="Unassembled WGS sequence"/>
</dbReference>
<sequence length="240" mass="26097">MYLENVVIDAVDPGRLGRFWEAVVGGERLTDEPEGYETRLAVEGGPVLDLCFQRVSEPPTEPPRLHLDLLGGARQEEEVDRLLGLGARRLDIGQGDVPSVVLADPEGNPCCVMEDRAAYADTGPVAALPLDSADPDRDAEFWSWLTGWTDVPGAGLRSLRHPSLRGPLLELCPEKVPKGPSKNRLHLDVRLETGEDPDGVAASIAERGGRELHFGWGELPWRHYADPSGNEFCVLPAPAS</sequence>
<keyword evidence="3" id="KW-1185">Reference proteome</keyword>
<protein>
    <submittedName>
        <fullName evidence="2">VOC family protein</fullName>
    </submittedName>
</protein>
<dbReference type="SUPFAM" id="SSF54593">
    <property type="entry name" value="Glyoxalase/Bleomycin resistance protein/Dihydroxybiphenyl dioxygenase"/>
    <property type="match status" value="2"/>
</dbReference>
<dbReference type="RefSeq" id="WP_345525932.1">
    <property type="nucleotide sequence ID" value="NZ_BAABKN010000009.1"/>
</dbReference>
<dbReference type="InterPro" id="IPR041581">
    <property type="entry name" value="Glyoxalase_6"/>
</dbReference>
<evidence type="ECO:0000313" key="2">
    <source>
        <dbReference type="EMBL" id="GAA4731309.1"/>
    </source>
</evidence>
<organism evidence="2 3">
    <name type="scientific">Nocardioides endophyticus</name>
    <dbReference type="NCBI Taxonomy" id="1353775"/>
    <lineage>
        <taxon>Bacteria</taxon>
        <taxon>Bacillati</taxon>
        <taxon>Actinomycetota</taxon>
        <taxon>Actinomycetes</taxon>
        <taxon>Propionibacteriales</taxon>
        <taxon>Nocardioidaceae</taxon>
        <taxon>Nocardioides</taxon>
    </lineage>
</organism>
<dbReference type="PANTHER" id="PTHR35908:SF1">
    <property type="entry name" value="CONSERVED PROTEIN"/>
    <property type="match status" value="1"/>
</dbReference>
<dbReference type="Gene3D" id="3.10.180.10">
    <property type="entry name" value="2,3-Dihydroxybiphenyl 1,2-Dioxygenase, domain 1"/>
    <property type="match status" value="2"/>
</dbReference>
<evidence type="ECO:0000259" key="1">
    <source>
        <dbReference type="Pfam" id="PF18029"/>
    </source>
</evidence>
<dbReference type="PANTHER" id="PTHR35908">
    <property type="entry name" value="HYPOTHETICAL FUSION PROTEIN"/>
    <property type="match status" value="1"/>
</dbReference>
<gene>
    <name evidence="2" type="ORF">GCM10023350_13320</name>
</gene>
<reference evidence="3" key="1">
    <citation type="journal article" date="2019" name="Int. J. Syst. Evol. Microbiol.">
        <title>The Global Catalogue of Microorganisms (GCM) 10K type strain sequencing project: providing services to taxonomists for standard genome sequencing and annotation.</title>
        <authorList>
            <consortium name="The Broad Institute Genomics Platform"/>
            <consortium name="The Broad Institute Genome Sequencing Center for Infectious Disease"/>
            <person name="Wu L."/>
            <person name="Ma J."/>
        </authorList>
    </citation>
    <scope>NUCLEOTIDE SEQUENCE [LARGE SCALE GENOMIC DNA]</scope>
    <source>
        <strain evidence="3">JCM 18532</strain>
    </source>
</reference>
<name>A0ABP8YLQ2_9ACTN</name>
<dbReference type="Pfam" id="PF18029">
    <property type="entry name" value="Glyoxalase_6"/>
    <property type="match status" value="2"/>
</dbReference>
<proteinExistence type="predicted"/>
<dbReference type="InterPro" id="IPR029068">
    <property type="entry name" value="Glyas_Bleomycin-R_OHBP_Dase"/>
</dbReference>
<dbReference type="EMBL" id="BAABKN010000009">
    <property type="protein sequence ID" value="GAA4731309.1"/>
    <property type="molecule type" value="Genomic_DNA"/>
</dbReference>
<feature type="domain" description="Glyoxalase-like" evidence="1">
    <location>
        <begin position="130"/>
        <end position="235"/>
    </location>
</feature>
<accession>A0ABP8YLQ2</accession>